<evidence type="ECO:0000256" key="2">
    <source>
        <dbReference type="ARBA" id="ARBA00023002"/>
    </source>
</evidence>
<dbReference type="PANTHER" id="PTHR43296">
    <property type="entry name" value="PEROXISOMAL 2,4-DIENOYL-COA REDUCTASE"/>
    <property type="match status" value="1"/>
</dbReference>
<keyword evidence="4" id="KW-1185">Reference proteome</keyword>
<keyword evidence="2" id="KW-0560">Oxidoreductase</keyword>
<dbReference type="InterPro" id="IPR036291">
    <property type="entry name" value="NAD(P)-bd_dom_sf"/>
</dbReference>
<dbReference type="Proteomes" id="UP000053557">
    <property type="component" value="Unassembled WGS sequence"/>
</dbReference>
<dbReference type="EMBL" id="LPVJ01000070">
    <property type="protein sequence ID" value="KUO94802.1"/>
    <property type="molecule type" value="Genomic_DNA"/>
</dbReference>
<dbReference type="GO" id="GO:0008206">
    <property type="term" value="P:bile acid metabolic process"/>
    <property type="evidence" value="ECO:0007669"/>
    <property type="project" value="UniProtKB-ARBA"/>
</dbReference>
<dbReference type="PRINTS" id="PR00081">
    <property type="entry name" value="GDHRDH"/>
</dbReference>
<evidence type="ECO:0000256" key="1">
    <source>
        <dbReference type="ARBA" id="ARBA00022857"/>
    </source>
</evidence>
<gene>
    <name evidence="3" type="ORF">ATW55_10330</name>
</gene>
<dbReference type="FunFam" id="3.40.50.720:FF:000084">
    <property type="entry name" value="Short-chain dehydrogenase reductase"/>
    <property type="match status" value="1"/>
</dbReference>
<dbReference type="AlphaFoldDB" id="A0A101XNQ7"/>
<organism evidence="3 4">
    <name type="scientific">Ferroacidibacillus organovorans</name>
    <dbReference type="NCBI Taxonomy" id="1765683"/>
    <lineage>
        <taxon>Bacteria</taxon>
        <taxon>Bacillati</taxon>
        <taxon>Bacillota</taxon>
        <taxon>Bacilli</taxon>
        <taxon>Bacillales</taxon>
        <taxon>Alicyclobacillaceae</taxon>
        <taxon>Ferroacidibacillus</taxon>
    </lineage>
</organism>
<dbReference type="Gene3D" id="3.40.50.720">
    <property type="entry name" value="NAD(P)-binding Rossmann-like Domain"/>
    <property type="match status" value="1"/>
</dbReference>
<evidence type="ECO:0000313" key="4">
    <source>
        <dbReference type="Proteomes" id="UP000053557"/>
    </source>
</evidence>
<dbReference type="GO" id="GO:0009062">
    <property type="term" value="P:fatty acid catabolic process"/>
    <property type="evidence" value="ECO:0007669"/>
    <property type="project" value="InterPro"/>
</dbReference>
<dbReference type="InterPro" id="IPR045017">
    <property type="entry name" value="DECR2-like"/>
</dbReference>
<proteinExistence type="predicted"/>
<reference evidence="3 4" key="1">
    <citation type="submission" date="2015-12" db="EMBL/GenBank/DDBJ databases">
        <title>Draft genome sequence of Acidibacillus ferrooxidans ITV001, isolated from a chalcopyrite acid mine drainage site in Brazil.</title>
        <authorList>
            <person name="Dall'Agnol H."/>
            <person name="Nancucheo I."/>
            <person name="Johnson B."/>
            <person name="Oliveira R."/>
            <person name="Leite L."/>
            <person name="Pylro V."/>
            <person name="Nunes G.L."/>
            <person name="Tzotzos G."/>
            <person name="Fernandes G.R."/>
            <person name="Dutra J."/>
            <person name="Orellana S.C."/>
            <person name="Oliveira G."/>
        </authorList>
    </citation>
    <scope>NUCLEOTIDE SEQUENCE [LARGE SCALE GENOMIC DNA]</scope>
    <source>
        <strain evidence="4">ITV01</strain>
    </source>
</reference>
<keyword evidence="1" id="KW-0521">NADP</keyword>
<dbReference type="OrthoDB" id="125587at2"/>
<dbReference type="SUPFAM" id="SSF51735">
    <property type="entry name" value="NAD(P)-binding Rossmann-fold domains"/>
    <property type="match status" value="1"/>
</dbReference>
<dbReference type="Pfam" id="PF13561">
    <property type="entry name" value="adh_short_C2"/>
    <property type="match status" value="1"/>
</dbReference>
<dbReference type="RefSeq" id="WP_067719446.1">
    <property type="nucleotide sequence ID" value="NZ_LPVJ01000070.1"/>
</dbReference>
<accession>A0A101XNQ7</accession>
<dbReference type="PANTHER" id="PTHR43296:SF2">
    <property type="entry name" value="PEROXISOMAL 2,4-DIENOYL-COA REDUCTASE [(3E)-ENOYL-COA-PRODUCING]"/>
    <property type="match status" value="1"/>
</dbReference>
<dbReference type="CDD" id="cd05369">
    <property type="entry name" value="TER_DECR_SDR_a"/>
    <property type="match status" value="1"/>
</dbReference>
<sequence length="274" mass="29001">MSQVQDRLFAGKVALVTGGGTGIGKGIAKELAARGAHVIIASRSLENLTPAVAEVTAQGGSIEAHIMDVRNTDQIEALLKTVKQTRRGIDFLVNNAAGNFLVPTRKLSYNGWKTVIDIVLNGTFYCTKVFGEDMIERGEGGKIINIVATYAWHGSPGVVHSAAAKAGVVALTRSLAVEWAPYDLQINAIAPGPIEGTGGQERLFPDEVVEAVRQSIPAKRLGQTSEVGKAAAFLLSPDASFITGEVLTMDGGAWLGKGMLERFAEMPTFRKGTP</sequence>
<protein>
    <submittedName>
        <fullName evidence="3">Short-chain dehydrogenase</fullName>
    </submittedName>
</protein>
<dbReference type="InterPro" id="IPR002347">
    <property type="entry name" value="SDR_fam"/>
</dbReference>
<comment type="caution">
    <text evidence="3">The sequence shown here is derived from an EMBL/GenBank/DDBJ whole genome shotgun (WGS) entry which is preliminary data.</text>
</comment>
<dbReference type="GO" id="GO:0008670">
    <property type="term" value="F:2,4-dienoyl-CoA reductase (NADPH) activity"/>
    <property type="evidence" value="ECO:0007669"/>
    <property type="project" value="InterPro"/>
</dbReference>
<evidence type="ECO:0000313" key="3">
    <source>
        <dbReference type="EMBL" id="KUO94802.1"/>
    </source>
</evidence>
<dbReference type="PRINTS" id="PR00080">
    <property type="entry name" value="SDRFAMILY"/>
</dbReference>
<name>A0A101XNQ7_9BACL</name>